<dbReference type="PANTHER" id="PTHR46929:SF3">
    <property type="entry name" value="MYB_SANT-LIKE DOMAIN-CONTAINING PROTEIN"/>
    <property type="match status" value="1"/>
</dbReference>
<evidence type="ECO:0000313" key="2">
    <source>
        <dbReference type="EMBL" id="KZT31282.1"/>
    </source>
</evidence>
<keyword evidence="3" id="KW-1185">Reference proteome</keyword>
<dbReference type="AlphaFoldDB" id="A0A165WKY8"/>
<dbReference type="InterPro" id="IPR024752">
    <property type="entry name" value="Myb/SANT-like_dom"/>
</dbReference>
<dbReference type="PANTHER" id="PTHR46929">
    <property type="entry name" value="EXPRESSED PROTEIN"/>
    <property type="match status" value="1"/>
</dbReference>
<dbReference type="InterPro" id="IPR001005">
    <property type="entry name" value="SANT/Myb"/>
</dbReference>
<gene>
    <name evidence="2" type="ORF">SISSUDRAFT_995320</name>
</gene>
<dbReference type="EMBL" id="KV428677">
    <property type="protein sequence ID" value="KZT31282.1"/>
    <property type="molecule type" value="Genomic_DNA"/>
</dbReference>
<reference evidence="2 3" key="1">
    <citation type="journal article" date="2016" name="Mol. Biol. Evol.">
        <title>Comparative Genomics of Early-Diverging Mushroom-Forming Fungi Provides Insights into the Origins of Lignocellulose Decay Capabilities.</title>
        <authorList>
            <person name="Nagy L.G."/>
            <person name="Riley R."/>
            <person name="Tritt A."/>
            <person name="Adam C."/>
            <person name="Daum C."/>
            <person name="Floudas D."/>
            <person name="Sun H."/>
            <person name="Yadav J.S."/>
            <person name="Pangilinan J."/>
            <person name="Larsson K.H."/>
            <person name="Matsuura K."/>
            <person name="Barry K."/>
            <person name="Labutti K."/>
            <person name="Kuo R."/>
            <person name="Ohm R.A."/>
            <person name="Bhattacharya S.S."/>
            <person name="Shirouzu T."/>
            <person name="Yoshinaga Y."/>
            <person name="Martin F.M."/>
            <person name="Grigoriev I.V."/>
            <person name="Hibbett D.S."/>
        </authorList>
    </citation>
    <scope>NUCLEOTIDE SEQUENCE [LARGE SCALE GENOMIC DNA]</scope>
    <source>
        <strain evidence="2 3">HHB10207 ss-3</strain>
    </source>
</reference>
<dbReference type="PROSITE" id="PS50090">
    <property type="entry name" value="MYB_LIKE"/>
    <property type="match status" value="1"/>
</dbReference>
<evidence type="ECO:0000313" key="3">
    <source>
        <dbReference type="Proteomes" id="UP000076798"/>
    </source>
</evidence>
<dbReference type="OrthoDB" id="3186724at2759"/>
<dbReference type="STRING" id="1314776.A0A165WKY8"/>
<dbReference type="Pfam" id="PF12776">
    <property type="entry name" value="Myb_DNA-bind_3"/>
    <property type="match status" value="1"/>
</dbReference>
<feature type="domain" description="Myb-like" evidence="1">
    <location>
        <begin position="1"/>
        <end position="70"/>
    </location>
</feature>
<protein>
    <recommendedName>
        <fullName evidence="1">Myb-like domain-containing protein</fullName>
    </recommendedName>
</protein>
<proteinExistence type="predicted"/>
<accession>A0A165WKY8</accession>
<dbReference type="Proteomes" id="UP000076798">
    <property type="component" value="Unassembled WGS sequence"/>
</dbReference>
<name>A0A165WKY8_9AGAM</name>
<sequence length="144" mass="16102">MSTKSCKWTDRNVWAMLTFLESKKAEGGDGGNFKAATWNALARHLGAEGHNEEGGEKSGSSCKNKWTALRAAFSVVQELKKQSGFAWDDAHGACIEESSEHVWEDYVKVRLTRHPTAAPYKNKGFPYYNMMEQFVAPKAKGRNI</sequence>
<feature type="non-terminal residue" evidence="2">
    <location>
        <position position="144"/>
    </location>
</feature>
<evidence type="ECO:0000259" key="1">
    <source>
        <dbReference type="PROSITE" id="PS50090"/>
    </source>
</evidence>
<organism evidence="2 3">
    <name type="scientific">Sistotremastrum suecicum HHB10207 ss-3</name>
    <dbReference type="NCBI Taxonomy" id="1314776"/>
    <lineage>
        <taxon>Eukaryota</taxon>
        <taxon>Fungi</taxon>
        <taxon>Dikarya</taxon>
        <taxon>Basidiomycota</taxon>
        <taxon>Agaricomycotina</taxon>
        <taxon>Agaricomycetes</taxon>
        <taxon>Sistotremastrales</taxon>
        <taxon>Sistotremastraceae</taxon>
        <taxon>Sistotremastrum</taxon>
    </lineage>
</organism>